<dbReference type="Proteomes" id="UP000471633">
    <property type="component" value="Unassembled WGS sequence"/>
</dbReference>
<sequence length="135" mass="15634">MQQIILTTQLKNLSMFSKVTHIGYCMKLKRGETEMDGSGILNCELMNLVKKRVACRDRIVELHDKYTQDKFNKMKSNQSLITANHEQRCDTSCLSLLDISPSVVRIKDIVEDEELLVRQFKALNDFECHNDRLSP</sequence>
<dbReference type="EMBL" id="AMPZ03000001">
    <property type="protein sequence ID" value="KAH9595084.1"/>
    <property type="molecule type" value="Genomic_DNA"/>
</dbReference>
<dbReference type="GeneID" id="75578016"/>
<reference evidence="1" key="1">
    <citation type="journal article" date="2012" name="Nat. Genet.">
        <title>Whole-genome sequence of Schistosoma haematobium.</title>
        <authorList>
            <person name="Young N.D."/>
            <person name="Jex A.R."/>
            <person name="Li B."/>
            <person name="Liu S."/>
            <person name="Yang L."/>
            <person name="Xiong Z."/>
            <person name="Li Y."/>
            <person name="Cantacessi C."/>
            <person name="Hall R.S."/>
            <person name="Xu X."/>
            <person name="Chen F."/>
            <person name="Wu X."/>
            <person name="Zerlotini A."/>
            <person name="Oliveira G."/>
            <person name="Hofmann A."/>
            <person name="Zhang G."/>
            <person name="Fang X."/>
            <person name="Kang Y."/>
            <person name="Campbell B.E."/>
            <person name="Loukas A."/>
            <person name="Ranganathan S."/>
            <person name="Rollinson D."/>
            <person name="Rinaldi G."/>
            <person name="Brindley P.J."/>
            <person name="Yang H."/>
            <person name="Wang J."/>
            <person name="Wang J."/>
            <person name="Gasser R.B."/>
        </authorList>
    </citation>
    <scope>NUCLEOTIDE SEQUENCE</scope>
</reference>
<dbReference type="RefSeq" id="XP_051074085.1">
    <property type="nucleotide sequence ID" value="XM_051218241.1"/>
</dbReference>
<dbReference type="AlphaFoldDB" id="A0A922S620"/>
<accession>A0A922S620</accession>
<name>A0A922S620_SCHHA</name>
<organism evidence="1 2">
    <name type="scientific">Schistosoma haematobium</name>
    <name type="common">Blood fluke</name>
    <dbReference type="NCBI Taxonomy" id="6185"/>
    <lineage>
        <taxon>Eukaryota</taxon>
        <taxon>Metazoa</taxon>
        <taxon>Spiralia</taxon>
        <taxon>Lophotrochozoa</taxon>
        <taxon>Platyhelminthes</taxon>
        <taxon>Trematoda</taxon>
        <taxon>Digenea</taxon>
        <taxon>Strigeidida</taxon>
        <taxon>Schistosomatoidea</taxon>
        <taxon>Schistosomatidae</taxon>
        <taxon>Schistosoma</taxon>
    </lineage>
</organism>
<proteinExistence type="predicted"/>
<gene>
    <name evidence="1" type="ORF">MS3_00009839</name>
</gene>
<protein>
    <submittedName>
        <fullName evidence="1">Uncharacterized protein</fullName>
    </submittedName>
</protein>
<reference evidence="1" key="2">
    <citation type="journal article" date="2019" name="Gigascience">
        <title>High-quality Schistosoma haematobium genome achieved by single-molecule and long-range sequencing.</title>
        <authorList>
            <person name="Stroehlein A.J."/>
            <person name="Korhonen P.K."/>
            <person name="Chong T.M."/>
            <person name="Lim Y.L."/>
            <person name="Chan K.G."/>
            <person name="Webster B."/>
            <person name="Rollinson D."/>
            <person name="Brindley P.J."/>
            <person name="Gasser R.B."/>
            <person name="Young N.D."/>
        </authorList>
    </citation>
    <scope>NUCLEOTIDE SEQUENCE</scope>
</reference>
<reference evidence="1" key="3">
    <citation type="submission" date="2021-06" db="EMBL/GenBank/DDBJ databases">
        <title>Chromosome-level genome assembly for S. haematobium.</title>
        <authorList>
            <person name="Stroehlein A.J."/>
        </authorList>
    </citation>
    <scope>NUCLEOTIDE SEQUENCE</scope>
</reference>
<evidence type="ECO:0000313" key="1">
    <source>
        <dbReference type="EMBL" id="KAH9595084.1"/>
    </source>
</evidence>
<evidence type="ECO:0000313" key="2">
    <source>
        <dbReference type="Proteomes" id="UP000471633"/>
    </source>
</evidence>
<dbReference type="KEGG" id="shx:MS3_00009839"/>
<dbReference type="CTD" id="75578016"/>
<reference evidence="1" key="4">
    <citation type="journal article" date="2022" name="PLoS Pathog.">
        <title>Chromosome-level genome of Schistosoma haematobium underpins genome-wide explorations of molecular variation.</title>
        <authorList>
            <person name="Stroehlein A.J."/>
            <person name="Korhonen P.K."/>
            <person name="Lee V.V."/>
            <person name="Ralph S.A."/>
            <person name="Mentink-Kane M."/>
            <person name="You H."/>
            <person name="McManus D.P."/>
            <person name="Tchuente L.T."/>
            <person name="Stothard J.R."/>
            <person name="Kaur P."/>
            <person name="Dudchenko O."/>
            <person name="Aiden E.L."/>
            <person name="Yang B."/>
            <person name="Yang H."/>
            <person name="Emery A.M."/>
            <person name="Webster B.L."/>
            <person name="Brindley P.J."/>
            <person name="Rollinson D."/>
            <person name="Chang B.C.H."/>
            <person name="Gasser R.B."/>
            <person name="Young N.D."/>
        </authorList>
    </citation>
    <scope>NUCLEOTIDE SEQUENCE</scope>
</reference>
<comment type="caution">
    <text evidence="1">The sequence shown here is derived from an EMBL/GenBank/DDBJ whole genome shotgun (WGS) entry which is preliminary data.</text>
</comment>
<keyword evidence="2" id="KW-1185">Reference proteome</keyword>